<proteinExistence type="predicted"/>
<reference evidence="2 3" key="1">
    <citation type="journal article" date="2012" name="Science">
        <title>The Paleozoic origin of enzymatic lignin decomposition reconstructed from 31 fungal genomes.</title>
        <authorList>
            <person name="Floudas D."/>
            <person name="Binder M."/>
            <person name="Riley R."/>
            <person name="Barry K."/>
            <person name="Blanchette R.A."/>
            <person name="Henrissat B."/>
            <person name="Martinez A.T."/>
            <person name="Otillar R."/>
            <person name="Spatafora J.W."/>
            <person name="Yadav J.S."/>
            <person name="Aerts A."/>
            <person name="Benoit I."/>
            <person name="Boyd A."/>
            <person name="Carlson A."/>
            <person name="Copeland A."/>
            <person name="Coutinho P.M."/>
            <person name="de Vries R.P."/>
            <person name="Ferreira P."/>
            <person name="Findley K."/>
            <person name="Foster B."/>
            <person name="Gaskell J."/>
            <person name="Glotzer D."/>
            <person name="Gorecki P."/>
            <person name="Heitman J."/>
            <person name="Hesse C."/>
            <person name="Hori C."/>
            <person name="Igarashi K."/>
            <person name="Jurgens J.A."/>
            <person name="Kallen N."/>
            <person name="Kersten P."/>
            <person name="Kohler A."/>
            <person name="Kuees U."/>
            <person name="Kumar T.K.A."/>
            <person name="Kuo A."/>
            <person name="LaButti K."/>
            <person name="Larrondo L.F."/>
            <person name="Lindquist E."/>
            <person name="Ling A."/>
            <person name="Lombard V."/>
            <person name="Lucas S."/>
            <person name="Lundell T."/>
            <person name="Martin R."/>
            <person name="McLaughlin D.J."/>
            <person name="Morgenstern I."/>
            <person name="Morin E."/>
            <person name="Murat C."/>
            <person name="Nagy L.G."/>
            <person name="Nolan M."/>
            <person name="Ohm R.A."/>
            <person name="Patyshakuliyeva A."/>
            <person name="Rokas A."/>
            <person name="Ruiz-Duenas F.J."/>
            <person name="Sabat G."/>
            <person name="Salamov A."/>
            <person name="Samejima M."/>
            <person name="Schmutz J."/>
            <person name="Slot J.C."/>
            <person name="St John F."/>
            <person name="Stenlid J."/>
            <person name="Sun H."/>
            <person name="Sun S."/>
            <person name="Syed K."/>
            <person name="Tsang A."/>
            <person name="Wiebenga A."/>
            <person name="Young D."/>
            <person name="Pisabarro A."/>
            <person name="Eastwood D.C."/>
            <person name="Martin F."/>
            <person name="Cullen D."/>
            <person name="Grigoriev I.V."/>
            <person name="Hibbett D.S."/>
        </authorList>
    </citation>
    <scope>NUCLEOTIDE SEQUENCE [LARGE SCALE GENOMIC DNA]</scope>
    <source>
        <strain evidence="2 3">ATCC 11539</strain>
    </source>
</reference>
<dbReference type="GeneID" id="19303931"/>
<dbReference type="RefSeq" id="XP_007865239.1">
    <property type="nucleotide sequence ID" value="XM_007867048.1"/>
</dbReference>
<dbReference type="AlphaFoldDB" id="S7QB24"/>
<dbReference type="KEGG" id="gtr:GLOTRDRAFT_138232"/>
<evidence type="ECO:0000256" key="1">
    <source>
        <dbReference type="SAM" id="MobiDB-lite"/>
    </source>
</evidence>
<dbReference type="OrthoDB" id="3793816at2759"/>
<sequence>MSGPGEKQSEHQQEHTPVPPPKVLGHVDAHQPPLFVFGTPDIGRYGLSLCLHRRGNRWYIVWGRGYGMAVNRWVASLNSPRRSDPPTTAPPKGLEHLNHRFWFNPTQDPEKLLQDLLAADKPVIKLTGNSRREKWAGDPTGRTEIDAKQVEVLVPDDQLSRRCAFCGSWENTGDPRWCKVEDGEDPVYWCSACDRNKSLWSKISDLFTSIPDDRYF</sequence>
<dbReference type="eggNOG" id="ENOG502T1HP">
    <property type="taxonomic scope" value="Eukaryota"/>
</dbReference>
<gene>
    <name evidence="2" type="ORF">GLOTRDRAFT_138232</name>
</gene>
<dbReference type="OMA" id="IVYPRAY"/>
<dbReference type="HOGENOM" id="CLU_1277734_0_0_1"/>
<evidence type="ECO:0000313" key="2">
    <source>
        <dbReference type="EMBL" id="EPQ56522.1"/>
    </source>
</evidence>
<name>S7QB24_GLOTA</name>
<accession>S7QB24</accession>
<evidence type="ECO:0000313" key="3">
    <source>
        <dbReference type="Proteomes" id="UP000030669"/>
    </source>
</evidence>
<protein>
    <submittedName>
        <fullName evidence="2">Uncharacterized protein</fullName>
    </submittedName>
</protein>
<dbReference type="EMBL" id="KB469300">
    <property type="protein sequence ID" value="EPQ56522.1"/>
    <property type="molecule type" value="Genomic_DNA"/>
</dbReference>
<organism evidence="2 3">
    <name type="scientific">Gloeophyllum trabeum (strain ATCC 11539 / FP-39264 / Madison 617)</name>
    <name type="common">Brown rot fungus</name>
    <dbReference type="NCBI Taxonomy" id="670483"/>
    <lineage>
        <taxon>Eukaryota</taxon>
        <taxon>Fungi</taxon>
        <taxon>Dikarya</taxon>
        <taxon>Basidiomycota</taxon>
        <taxon>Agaricomycotina</taxon>
        <taxon>Agaricomycetes</taxon>
        <taxon>Gloeophyllales</taxon>
        <taxon>Gloeophyllaceae</taxon>
        <taxon>Gloeophyllum</taxon>
    </lineage>
</organism>
<feature type="region of interest" description="Disordered" evidence="1">
    <location>
        <begin position="1"/>
        <end position="25"/>
    </location>
</feature>
<dbReference type="Proteomes" id="UP000030669">
    <property type="component" value="Unassembled WGS sequence"/>
</dbReference>
<keyword evidence="3" id="KW-1185">Reference proteome</keyword>